<keyword evidence="3" id="KW-1185">Reference proteome</keyword>
<dbReference type="HOGENOM" id="CLU_368307_0_0_11"/>
<protein>
    <recommendedName>
        <fullName evidence="1">TIR domain-containing protein</fullName>
    </recommendedName>
</protein>
<dbReference type="RefSeq" id="WP_012230224.1">
    <property type="nucleotide sequence ID" value="NZ_HG422565.1"/>
</dbReference>
<dbReference type="Proteomes" id="UP000018291">
    <property type="component" value="Unassembled WGS sequence"/>
</dbReference>
<evidence type="ECO:0000313" key="3">
    <source>
        <dbReference type="Proteomes" id="UP000018291"/>
    </source>
</evidence>
<evidence type="ECO:0000313" key="2">
    <source>
        <dbReference type="EMBL" id="CCM65482.1"/>
    </source>
</evidence>
<dbReference type="AlphaFoldDB" id="R4Z7G8"/>
<dbReference type="GO" id="GO:0007165">
    <property type="term" value="P:signal transduction"/>
    <property type="evidence" value="ECO:0007669"/>
    <property type="project" value="InterPro"/>
</dbReference>
<dbReference type="SUPFAM" id="SSF52200">
    <property type="entry name" value="Toll/Interleukin receptor TIR domain"/>
    <property type="match status" value="1"/>
</dbReference>
<feature type="domain" description="TIR" evidence="1">
    <location>
        <begin position="5"/>
        <end position="100"/>
    </location>
</feature>
<comment type="caution">
    <text evidence="2">The sequence shown here is derived from an EMBL/GenBank/DDBJ whole genome shotgun (WGS) entry which is preliminary data.</text>
</comment>
<dbReference type="InterPro" id="IPR000157">
    <property type="entry name" value="TIR_dom"/>
</dbReference>
<dbReference type="Gene3D" id="3.40.50.10140">
    <property type="entry name" value="Toll/interleukin-1 receptor homology (TIR) domain"/>
    <property type="match status" value="1"/>
</dbReference>
<dbReference type="STRING" id="1229780.BN381_80012"/>
<dbReference type="Pfam" id="PF13676">
    <property type="entry name" value="TIR_2"/>
    <property type="match status" value="1"/>
</dbReference>
<sequence>MKAVLSFSYNDIDRVRLAAKALLSSDLDVWYCDRDNRVGPLAQTIEKQIESADCLIVFASQNVKWYLDHQKKERGWVLDEFAWACKLGLKILPVLLDDVDLGDKWLNRVREPHLGDHLSVSWPEGIPVGDLVSEVRKILGYSAPPAKSEVLALSYAGASIPKTAMPLLRTRPKRLVSEDLRRWGSPDGGFDEDVRLLSRNPLHLSFLVDAGAIQLHEDKRAGHFLDQIKFDGNVLAQAAALGGNLDATAIKAFLDHLAQHRAEGRPLVEDASSSEALTNLRATLLVLAITATQDFLASCSAASSPMETWARQEMPSRLAGRIHEVLRLVVTACSAVDPALHPLLGVESIIVRLEELERDVGPGGDSTIDGAVVEWFTDLLWHSLIFDSPMYPRVEELAIQVSLTQHDSVRRPFRQMEPVESLYCDNPGQFAASARAAVQRGYIPNEVSSRRDFFCAMADALAEEHIRWVKRRSGQQASSFALALTANLDLELERSLSAQQICYHVGVPVILTMLDTAGGEWKEELRWLVGDFGGVESEDLSTIAQPLRPWRWIDALATGPAEAPKLKGPLILKLGGSPLHFVPEDPSRHPKLFDIPEVLSTEPEGDDLLAAKQKDAARKQPSRDGKSNIILNHALSLGEVNVLNFTRFVSWALDVNVADGRSTPRTEGLPPFVCGALADEERYWLLTGYRTSDWNRRTLLWTLLSLRQGPGASVALNYDADRARVLGYLGLSRVEGNCHDLVALLRRVTKRLQNDR</sequence>
<gene>
    <name evidence="2" type="ORF">BN381_80012</name>
</gene>
<accession>R4Z7G8</accession>
<name>R4Z7G8_9ACTN</name>
<dbReference type="InterPro" id="IPR035897">
    <property type="entry name" value="Toll_tir_struct_dom_sf"/>
</dbReference>
<reference evidence="2 3" key="1">
    <citation type="journal article" date="2013" name="ISME J.">
        <title>Metabolic model for the filamentous 'Candidatus Microthrix parvicella' based on genomic and metagenomic analyses.</title>
        <authorList>
            <person name="Jon McIlroy S."/>
            <person name="Kristiansen R."/>
            <person name="Albertsen M."/>
            <person name="Michael Karst S."/>
            <person name="Rossetti S."/>
            <person name="Lund Nielsen J."/>
            <person name="Tandoi V."/>
            <person name="James Seviour R."/>
            <person name="Nielsen P.H."/>
        </authorList>
    </citation>
    <scope>NUCLEOTIDE SEQUENCE [LARGE SCALE GENOMIC DNA]</scope>
    <source>
        <strain evidence="2 3">RN1</strain>
    </source>
</reference>
<evidence type="ECO:0000259" key="1">
    <source>
        <dbReference type="Pfam" id="PF13676"/>
    </source>
</evidence>
<dbReference type="EMBL" id="CANL01000078">
    <property type="protein sequence ID" value="CCM65482.1"/>
    <property type="molecule type" value="Genomic_DNA"/>
</dbReference>
<proteinExistence type="predicted"/>
<organism evidence="2 3">
    <name type="scientific">Candidatus Neomicrothrix parvicella RN1</name>
    <dbReference type="NCBI Taxonomy" id="1229780"/>
    <lineage>
        <taxon>Bacteria</taxon>
        <taxon>Bacillati</taxon>
        <taxon>Actinomycetota</taxon>
        <taxon>Acidimicrobiia</taxon>
        <taxon>Acidimicrobiales</taxon>
        <taxon>Microthrixaceae</taxon>
        <taxon>Candidatus Neomicrothrix</taxon>
    </lineage>
</organism>